<proteinExistence type="predicted"/>
<reference evidence="2 3" key="1">
    <citation type="journal article" date="2020" name="Microb. Genom.">
        <title>Genetic diversity of clinical and environmental Mucorales isolates obtained from an investigation of mucormycosis cases among solid organ transplant recipients.</title>
        <authorList>
            <person name="Nguyen M.H."/>
            <person name="Kaul D."/>
            <person name="Muto C."/>
            <person name="Cheng S.J."/>
            <person name="Richter R.A."/>
            <person name="Bruno V.M."/>
            <person name="Liu G."/>
            <person name="Beyhan S."/>
            <person name="Sundermann A.J."/>
            <person name="Mounaud S."/>
            <person name="Pasculle A.W."/>
            <person name="Nierman W.C."/>
            <person name="Driscoll E."/>
            <person name="Cumbie R."/>
            <person name="Clancy C.J."/>
            <person name="Dupont C.L."/>
        </authorList>
    </citation>
    <scope>NUCLEOTIDE SEQUENCE [LARGE SCALE GENOMIC DNA]</scope>
    <source>
        <strain evidence="2 3">GL24</strain>
    </source>
</reference>
<organism evidence="2 3">
    <name type="scientific">Rhizopus delemar</name>
    <dbReference type="NCBI Taxonomy" id="936053"/>
    <lineage>
        <taxon>Eukaryota</taxon>
        <taxon>Fungi</taxon>
        <taxon>Fungi incertae sedis</taxon>
        <taxon>Mucoromycota</taxon>
        <taxon>Mucoromycotina</taxon>
        <taxon>Mucoromycetes</taxon>
        <taxon>Mucorales</taxon>
        <taxon>Mucorineae</taxon>
        <taxon>Rhizopodaceae</taxon>
        <taxon>Rhizopus</taxon>
    </lineage>
</organism>
<name>A0A9P6XQV1_9FUNG</name>
<gene>
    <name evidence="2" type="ORF">G6F50_017354</name>
</gene>
<comment type="caution">
    <text evidence="2">The sequence shown here is derived from an EMBL/GenBank/DDBJ whole genome shotgun (WGS) entry which is preliminary data.</text>
</comment>
<sequence>MQVQSLQAGPCSPPRRQQAMQQPTKPRRKFISGAAVAGAAGSLPVAGVQPAARLAISAAARTVMPRPITAPPSGPARRCGHTLPSAGCASACPGTAQAACPAGSALRNTCSRAR</sequence>
<dbReference type="AlphaFoldDB" id="A0A9P6XQV1"/>
<accession>A0A9P6XQV1</accession>
<evidence type="ECO:0000313" key="3">
    <source>
        <dbReference type="Proteomes" id="UP000740926"/>
    </source>
</evidence>
<evidence type="ECO:0000256" key="1">
    <source>
        <dbReference type="SAM" id="MobiDB-lite"/>
    </source>
</evidence>
<protein>
    <submittedName>
        <fullName evidence="2">Uncharacterized protein</fullName>
    </submittedName>
</protein>
<dbReference type="EMBL" id="JAANIU010012579">
    <property type="protein sequence ID" value="KAG1530383.1"/>
    <property type="molecule type" value="Genomic_DNA"/>
</dbReference>
<dbReference type="InterPro" id="IPR006311">
    <property type="entry name" value="TAT_signal"/>
</dbReference>
<dbReference type="Proteomes" id="UP000740926">
    <property type="component" value="Unassembled WGS sequence"/>
</dbReference>
<keyword evidence="3" id="KW-1185">Reference proteome</keyword>
<dbReference type="PROSITE" id="PS51318">
    <property type="entry name" value="TAT"/>
    <property type="match status" value="1"/>
</dbReference>
<feature type="region of interest" description="Disordered" evidence="1">
    <location>
        <begin position="1"/>
        <end position="27"/>
    </location>
</feature>
<evidence type="ECO:0000313" key="2">
    <source>
        <dbReference type="EMBL" id="KAG1530383.1"/>
    </source>
</evidence>